<feature type="region of interest" description="Disordered" evidence="9">
    <location>
        <begin position="556"/>
        <end position="629"/>
    </location>
</feature>
<feature type="domain" description="AAA+ ATPase" evidence="10">
    <location>
        <begin position="1178"/>
        <end position="1317"/>
    </location>
</feature>
<dbReference type="InterPro" id="IPR016024">
    <property type="entry name" value="ARM-type_fold"/>
</dbReference>
<dbReference type="SUPFAM" id="SSF52540">
    <property type="entry name" value="P-loop containing nucleoside triphosphate hydrolases"/>
    <property type="match status" value="1"/>
</dbReference>
<evidence type="ECO:0000256" key="1">
    <source>
        <dbReference type="ARBA" id="ARBA00004123"/>
    </source>
</evidence>
<dbReference type="Gene3D" id="1.10.8.60">
    <property type="match status" value="1"/>
</dbReference>
<dbReference type="InterPro" id="IPR032501">
    <property type="entry name" value="Prot_ATP_ID_OB_2nd"/>
</dbReference>
<feature type="compositionally biased region" description="Basic and acidic residues" evidence="9">
    <location>
        <begin position="973"/>
        <end position="986"/>
    </location>
</feature>
<keyword evidence="7" id="KW-0647">Proteasome</keyword>
<dbReference type="SUPFAM" id="SSF48371">
    <property type="entry name" value="ARM repeat"/>
    <property type="match status" value="1"/>
</dbReference>
<dbReference type="Gene3D" id="3.40.50.300">
    <property type="entry name" value="P-loop containing nucleotide triphosphate hydrolases"/>
    <property type="match status" value="1"/>
</dbReference>
<dbReference type="GO" id="GO:0005730">
    <property type="term" value="C:nucleolus"/>
    <property type="evidence" value="ECO:0007669"/>
    <property type="project" value="InterPro"/>
</dbReference>
<dbReference type="Gene3D" id="2.40.50.140">
    <property type="entry name" value="Nucleic acid-binding proteins"/>
    <property type="match status" value="1"/>
</dbReference>
<keyword evidence="12" id="KW-1185">Reference proteome</keyword>
<evidence type="ECO:0000256" key="5">
    <source>
        <dbReference type="ARBA" id="ARBA00022741"/>
    </source>
</evidence>
<dbReference type="GO" id="GO:0006355">
    <property type="term" value="P:regulation of DNA-templated transcription"/>
    <property type="evidence" value="ECO:0007669"/>
    <property type="project" value="InterPro"/>
</dbReference>
<accession>A0A182FSK9</accession>
<dbReference type="PANTHER" id="PTHR23073">
    <property type="entry name" value="26S PROTEASOME REGULATORY SUBUNIT"/>
    <property type="match status" value="1"/>
</dbReference>
<comment type="subcellular location">
    <subcellularLocation>
        <location evidence="2">Cytoplasm</location>
    </subcellularLocation>
    <subcellularLocation>
        <location evidence="1">Nucleus</location>
    </subcellularLocation>
</comment>
<evidence type="ECO:0000256" key="6">
    <source>
        <dbReference type="ARBA" id="ARBA00022840"/>
    </source>
</evidence>
<reference evidence="11" key="2">
    <citation type="submission" date="2022-08" db="UniProtKB">
        <authorList>
            <consortium name="EnsemblMetazoa"/>
        </authorList>
    </citation>
    <scope>IDENTIFICATION</scope>
    <source>
        <strain evidence="11">STECLA/ALBI9_A</strain>
    </source>
</reference>
<evidence type="ECO:0000256" key="4">
    <source>
        <dbReference type="ARBA" id="ARBA00022490"/>
    </source>
</evidence>
<dbReference type="GO" id="GO:0016887">
    <property type="term" value="F:ATP hydrolysis activity"/>
    <property type="evidence" value="ECO:0007669"/>
    <property type="project" value="InterPro"/>
</dbReference>
<name>A0A182FSK9_ANOAL</name>
<keyword evidence="5" id="KW-0547">Nucleotide-binding</keyword>
<dbReference type="CDD" id="cd19502">
    <property type="entry name" value="RecA-like_PAN_like"/>
    <property type="match status" value="1"/>
</dbReference>
<dbReference type="InterPro" id="IPR050221">
    <property type="entry name" value="26S_Proteasome_ATPase"/>
</dbReference>
<dbReference type="FunFam" id="2.40.50.140:FF:000067">
    <property type="entry name" value="26S protease regulatory subunit 4"/>
    <property type="match status" value="1"/>
</dbReference>
<evidence type="ECO:0000313" key="11">
    <source>
        <dbReference type="EnsemblMetazoa" id="AALB009539-PA"/>
    </source>
</evidence>
<evidence type="ECO:0000256" key="9">
    <source>
        <dbReference type="SAM" id="MobiDB-lite"/>
    </source>
</evidence>
<evidence type="ECO:0000256" key="2">
    <source>
        <dbReference type="ARBA" id="ARBA00004496"/>
    </source>
</evidence>
<evidence type="ECO:0000313" key="12">
    <source>
        <dbReference type="Proteomes" id="UP000069272"/>
    </source>
</evidence>
<feature type="compositionally biased region" description="Acidic residues" evidence="9">
    <location>
        <begin position="606"/>
        <end position="627"/>
    </location>
</feature>
<comment type="similarity">
    <text evidence="3">Belongs to the AAA ATPase family.</text>
</comment>
<dbReference type="PROSITE" id="PS00674">
    <property type="entry name" value="AAA"/>
    <property type="match status" value="1"/>
</dbReference>
<dbReference type="InterPro" id="IPR027417">
    <property type="entry name" value="P-loop_NTPase"/>
</dbReference>
<evidence type="ECO:0000256" key="3">
    <source>
        <dbReference type="ARBA" id="ARBA00006914"/>
    </source>
</evidence>
<dbReference type="STRING" id="7167.A0A182FSK9"/>
<dbReference type="InterPro" id="IPR012340">
    <property type="entry name" value="NA-bd_OB-fold"/>
</dbReference>
<dbReference type="Proteomes" id="UP000069272">
    <property type="component" value="Chromosome 2R"/>
</dbReference>
<protein>
    <recommendedName>
        <fullName evidence="10">AAA+ ATPase domain-containing protein</fullName>
    </recommendedName>
</protein>
<dbReference type="VEuPathDB" id="VectorBase:AALB20_033743"/>
<dbReference type="VEuPathDB" id="VectorBase:AALB009539"/>
<dbReference type="InterPro" id="IPR041569">
    <property type="entry name" value="AAA_lid_3"/>
</dbReference>
<evidence type="ECO:0000256" key="8">
    <source>
        <dbReference type="ARBA" id="ARBA00023242"/>
    </source>
</evidence>
<dbReference type="SMART" id="SM00382">
    <property type="entry name" value="AAA"/>
    <property type="match status" value="1"/>
</dbReference>
<dbReference type="GO" id="GO:0005737">
    <property type="term" value="C:cytoplasm"/>
    <property type="evidence" value="ECO:0007669"/>
    <property type="project" value="UniProtKB-SubCell"/>
</dbReference>
<dbReference type="GO" id="GO:0000502">
    <property type="term" value="C:proteasome complex"/>
    <property type="evidence" value="ECO:0007669"/>
    <property type="project" value="UniProtKB-KW"/>
</dbReference>
<feature type="region of interest" description="Disordered" evidence="9">
    <location>
        <begin position="964"/>
        <end position="1005"/>
    </location>
</feature>
<dbReference type="InterPro" id="IPR003960">
    <property type="entry name" value="ATPase_AAA_CS"/>
</dbReference>
<dbReference type="GO" id="GO:0003677">
    <property type="term" value="F:DNA binding"/>
    <property type="evidence" value="ECO:0007669"/>
    <property type="project" value="InterPro"/>
</dbReference>
<dbReference type="Pfam" id="PF16450">
    <property type="entry name" value="Prot_ATP_ID_OB_C"/>
    <property type="match status" value="1"/>
</dbReference>
<dbReference type="EnsemblMetazoa" id="AALB009539-RA">
    <property type="protein sequence ID" value="AALB009539-PA"/>
    <property type="gene ID" value="AALB009539"/>
</dbReference>
<dbReference type="InterPro" id="IPR007015">
    <property type="entry name" value="DNA_pol_V/MYBBP1A"/>
</dbReference>
<keyword evidence="4" id="KW-0963">Cytoplasm</keyword>
<dbReference type="Pfam" id="PF04931">
    <property type="entry name" value="DNA_pol_phi"/>
    <property type="match status" value="2"/>
</dbReference>
<dbReference type="FunFam" id="1.10.8.60:FF:000007">
    <property type="entry name" value="26S proteasome regulatory subunit 4"/>
    <property type="match status" value="1"/>
</dbReference>
<proteinExistence type="inferred from homology"/>
<dbReference type="InterPro" id="IPR003959">
    <property type="entry name" value="ATPase_AAA_core"/>
</dbReference>
<feature type="compositionally biased region" description="Acidic residues" evidence="9">
    <location>
        <begin position="561"/>
        <end position="585"/>
    </location>
</feature>
<sequence>MKNQPGRKAGKSLDKTVFGFFENFSNPDDEVRIRGASALIEFLHTEGHTAKGPAGATHETTTTKTGETAYALKRLVRGVGSPTNVSKVGYYTALVGLLQQLQSAEDCPTVTELFKLVKSELADSDHDPAESIDAKERNRFEVRVGKVLVCGAIIKAGLIENATDLELQTVLNTLKSSMYKTLTKLVWTFLNDLVACISGSKFSQIFWPLFESLLNVPKEQHTMDTVYFLLLLLDGPHGGMVNKKYFLRNFDAPSLLHEKAFPYLGEILFGIESTMGINHPFINCLLEKLLKVDKVVAFWQEGVVPILVLPDDRRPKYRDIMFPHLILTWFGRLQDYSVVPKLLQPALITLLSEKLENVAMFSEDVRKLYQEACKAIIETYPKLGDESVRLATYRCLTQAPGSILIEKYASSEAHIDDWKRMYTLVTESLDAKKRFTVNANEEHKQRTVFHVLMMHMGLHLFNDAELAHSSITELESVMKRIDDKAKQRCKSTTKSESEEPEWIEVVVDLFLNLLSQNSLLLRKVISNVFPHLSGAMTLTAFNQILSVINLKDKTNPLAAQGDDENGQVEQHDDDEMGEVDDDDSEYNASSDGEEDKTGANNVKSEEDADEEEDDDDEIMGDEEEEETITDKMRQAVQAALGSANPESDAESLDLDDIDEEQGRRMDIALAEAFRSFRKNRKPGGKQKPTKAEQQMDTVLMHFRMRVFDLIDVYLKHEPDMMICLELMLYVFEMLPVAIREEAKYGPILNRYRQIFNMLIRIKQFRRNAAASDVDASQLNQILRDLIDKVAKGASFPERNQYLLKACQFIVICSQVLEKHSEGASSESNTYGDVLNSGGAIPSVDNDVLQVDKLFGKQLTEYLISRNPTISFNVFQNLFRMTWNGNWYLAITLTCTGLQVATIRAQRRIQALQLLRELLKNRRFINSELPKAVSSLRTICIALTKYMADLEEAVSRIFPNACTMGQNQSAGSGGDKKDDKDKKKKYEPPIPTRVGKKKRKAKGPDAALKLPQVTPHTRCRLKLLKLERIKDYLLMEEEFIRNQERLKPQEEKIEEERSKVDDLRGTPMSVGTLEEIIDDNHAIVSTSVGSEHYVSILSFVDKDQLEPGCSVLLNHKVHAVVGVLGDDTDPMVTVMKLEKAPQETYADIGGLDTQIQEIKESVELPLTHPEYYEEMGIKPPKGVILYGPPGTGKTLLAKAVANQTSATFLRVVGSELIQKYLGDGPKLVRELFRVAEEHAPSIVFIDEIDAVGTKRYDSNSGGEREIQRTMLELLNQLDGFDSRGDVKVIMATNRIETLDPALIRPGRIDRKIEFPLPDEKTKRRIFNIHTARMTLAEDVNLAELIMAKDDLSGADIKAICTEAGLMALRERRMKVTNEDFKKSKESVLYRKKEGTPEGLYM</sequence>
<dbReference type="Pfam" id="PF00004">
    <property type="entry name" value="AAA"/>
    <property type="match status" value="1"/>
</dbReference>
<dbReference type="GO" id="GO:0005524">
    <property type="term" value="F:ATP binding"/>
    <property type="evidence" value="ECO:0007669"/>
    <property type="project" value="UniProtKB-KW"/>
</dbReference>
<keyword evidence="6" id="KW-0067">ATP-binding</keyword>
<reference evidence="11 12" key="1">
    <citation type="journal article" date="2017" name="G3 (Bethesda)">
        <title>The Physical Genome Mapping of Anopheles albimanus Corrected Scaffold Misassemblies and Identified Interarm Rearrangements in Genus Anopheles.</title>
        <authorList>
            <person name="Artemov G.N."/>
            <person name="Peery A.N."/>
            <person name="Jiang X."/>
            <person name="Tu Z."/>
            <person name="Stegniy V.N."/>
            <person name="Sharakhova M.V."/>
            <person name="Sharakhov I.V."/>
        </authorList>
    </citation>
    <scope>NUCLEOTIDE SEQUENCE [LARGE SCALE GENOMIC DNA]</scope>
    <source>
        <strain evidence="11 12">ALBI9_A</strain>
    </source>
</reference>
<dbReference type="VEuPathDB" id="VectorBase:AALB20_029413"/>
<dbReference type="Pfam" id="PF17862">
    <property type="entry name" value="AAA_lid_3"/>
    <property type="match status" value="1"/>
</dbReference>
<evidence type="ECO:0000259" key="10">
    <source>
        <dbReference type="SMART" id="SM00382"/>
    </source>
</evidence>
<dbReference type="FunFam" id="3.40.50.300:FF:000039">
    <property type="entry name" value="26S proteasome regulatory subunit 4"/>
    <property type="match status" value="1"/>
</dbReference>
<organism evidence="11 12">
    <name type="scientific">Anopheles albimanus</name>
    <name type="common">New world malaria mosquito</name>
    <dbReference type="NCBI Taxonomy" id="7167"/>
    <lineage>
        <taxon>Eukaryota</taxon>
        <taxon>Metazoa</taxon>
        <taxon>Ecdysozoa</taxon>
        <taxon>Arthropoda</taxon>
        <taxon>Hexapoda</taxon>
        <taxon>Insecta</taxon>
        <taxon>Pterygota</taxon>
        <taxon>Neoptera</taxon>
        <taxon>Endopterygota</taxon>
        <taxon>Diptera</taxon>
        <taxon>Nematocera</taxon>
        <taxon>Culicoidea</taxon>
        <taxon>Culicidae</taxon>
        <taxon>Anophelinae</taxon>
        <taxon>Anopheles</taxon>
    </lineage>
</organism>
<dbReference type="InterPro" id="IPR003593">
    <property type="entry name" value="AAA+_ATPase"/>
</dbReference>
<evidence type="ECO:0000256" key="7">
    <source>
        <dbReference type="ARBA" id="ARBA00022942"/>
    </source>
</evidence>
<keyword evidence="8" id="KW-0539">Nucleus</keyword>